<dbReference type="InterPro" id="IPR020904">
    <property type="entry name" value="Sc_DH/Rdtase_CS"/>
</dbReference>
<evidence type="ECO:0000256" key="3">
    <source>
        <dbReference type="ARBA" id="ARBA00023002"/>
    </source>
</evidence>
<dbReference type="STRING" id="1691903.A9B99_02830"/>
<dbReference type="InterPro" id="IPR036291">
    <property type="entry name" value="NAD(P)-bd_dom_sf"/>
</dbReference>
<evidence type="ECO:0000313" key="10">
    <source>
        <dbReference type="Proteomes" id="UP000078225"/>
    </source>
</evidence>
<evidence type="ECO:0000256" key="7">
    <source>
        <dbReference type="PIRSR" id="PIRSR614007-2"/>
    </source>
</evidence>
<dbReference type="EC" id="1.1.1.304" evidence="2"/>
<keyword evidence="4 7" id="KW-0520">NAD</keyword>
<feature type="binding site" evidence="7">
    <location>
        <position position="91"/>
    </location>
    <ligand>
        <name>NAD(+)</name>
        <dbReference type="ChEBI" id="CHEBI:57540"/>
    </ligand>
</feature>
<organism evidence="9 10">
    <name type="scientific">Mangrovibacter phragmitis</name>
    <dbReference type="NCBI Taxonomy" id="1691903"/>
    <lineage>
        <taxon>Bacteria</taxon>
        <taxon>Pseudomonadati</taxon>
        <taxon>Pseudomonadota</taxon>
        <taxon>Gammaproteobacteria</taxon>
        <taxon>Enterobacterales</taxon>
        <taxon>Enterobacteriaceae</taxon>
        <taxon>Mangrovibacter</taxon>
    </lineage>
</organism>
<dbReference type="OrthoDB" id="154414at2"/>
<dbReference type="GO" id="GO:0006633">
    <property type="term" value="P:fatty acid biosynthetic process"/>
    <property type="evidence" value="ECO:0007669"/>
    <property type="project" value="TreeGrafter"/>
</dbReference>
<dbReference type="Gene3D" id="3.40.50.720">
    <property type="entry name" value="NAD(P)-binding Rossmann-like Domain"/>
    <property type="match status" value="1"/>
</dbReference>
<dbReference type="InterPro" id="IPR002347">
    <property type="entry name" value="SDR_fam"/>
</dbReference>
<evidence type="ECO:0000256" key="1">
    <source>
        <dbReference type="ARBA" id="ARBA00006484"/>
    </source>
</evidence>
<comment type="similarity">
    <text evidence="1 8">Belongs to the short-chain dehydrogenases/reductases (SDR) family.</text>
</comment>
<accession>A0A1B7L8V8</accession>
<dbReference type="Pfam" id="PF00106">
    <property type="entry name" value="adh_short"/>
    <property type="match status" value="1"/>
</dbReference>
<protein>
    <recommendedName>
        <fullName evidence="2">diacetyl reductase [(S)-acetoin forming]</fullName>
        <ecNumber evidence="2">1.1.1.304</ecNumber>
    </recommendedName>
</protein>
<feature type="binding site" evidence="7">
    <location>
        <position position="157"/>
    </location>
    <ligand>
        <name>NAD(+)</name>
        <dbReference type="ChEBI" id="CHEBI:57540"/>
    </ligand>
</feature>
<sequence>MSKGLDGKVALVTGAAQGIGRGIALRLAEEGVNLALVDLQKEKLAHVLDEVTAKGVRATTFGADISQREDVYAAVDHAVQELGTLDVMINNAGIAQVKPIADIMPGDLEKILNINIGGVTWGIQAAAAKFKALGKKGKIISASSIAGHDGFAMLGMYSATKFAVRALTQAAAKEYASAGITVNAYCPGIVGTDMWVEIDKRFSEITGAPVGETYKKYVEGIALGRAQTPADVAALVAFLSSDDADYITGQAILTDGGIVYR</sequence>
<feature type="binding site" evidence="7">
    <location>
        <begin position="187"/>
        <end position="192"/>
    </location>
    <ligand>
        <name>NAD(+)</name>
        <dbReference type="ChEBI" id="CHEBI:57540"/>
    </ligand>
</feature>
<dbReference type="EMBL" id="LYRP01000001">
    <property type="protein sequence ID" value="OAT78670.1"/>
    <property type="molecule type" value="Genomic_DNA"/>
</dbReference>
<dbReference type="PANTHER" id="PTHR42760:SF121">
    <property type="entry name" value="3-OXOACYL-(ACYL-CARRIER-PROTEIN) REDUCTASE"/>
    <property type="match status" value="1"/>
</dbReference>
<evidence type="ECO:0000256" key="2">
    <source>
        <dbReference type="ARBA" id="ARBA00012848"/>
    </source>
</evidence>
<proteinExistence type="inferred from homology"/>
<dbReference type="PANTHER" id="PTHR42760">
    <property type="entry name" value="SHORT-CHAIN DEHYDROGENASES/REDUCTASES FAMILY MEMBER"/>
    <property type="match status" value="1"/>
</dbReference>
<feature type="binding site" evidence="7">
    <location>
        <position position="38"/>
    </location>
    <ligand>
        <name>NAD(+)</name>
        <dbReference type="ChEBI" id="CHEBI:57540"/>
    </ligand>
</feature>
<dbReference type="GO" id="GO:0045150">
    <property type="term" value="P:acetoin catabolic process"/>
    <property type="evidence" value="ECO:0007669"/>
    <property type="project" value="InterPro"/>
</dbReference>
<keyword evidence="10" id="KW-1185">Reference proteome</keyword>
<dbReference type="InterPro" id="IPR014007">
    <property type="entry name" value="23BDH"/>
</dbReference>
<gene>
    <name evidence="9" type="ORF">A9B99_02830</name>
</gene>
<feature type="active site" description="Proton acceptor" evidence="6">
    <location>
        <position position="157"/>
    </location>
</feature>
<evidence type="ECO:0000313" key="9">
    <source>
        <dbReference type="EMBL" id="OAT78670.1"/>
    </source>
</evidence>
<dbReference type="Proteomes" id="UP000078225">
    <property type="component" value="Unassembled WGS sequence"/>
</dbReference>
<dbReference type="PRINTS" id="PR00081">
    <property type="entry name" value="GDHRDH"/>
</dbReference>
<dbReference type="SUPFAM" id="SSF51735">
    <property type="entry name" value="NAD(P)-binding Rossmann-fold domains"/>
    <property type="match status" value="1"/>
</dbReference>
<dbReference type="GO" id="GO:0048038">
    <property type="term" value="F:quinone binding"/>
    <property type="evidence" value="ECO:0007669"/>
    <property type="project" value="TreeGrafter"/>
</dbReference>
<evidence type="ECO:0000256" key="6">
    <source>
        <dbReference type="PIRSR" id="PIRSR614007-1"/>
    </source>
</evidence>
<comment type="catalytic activity">
    <reaction evidence="5">
        <text>(S)-acetoin + NAD(+) = diacetyl + NADH + H(+)</text>
        <dbReference type="Rhea" id="RHEA:27286"/>
        <dbReference type="ChEBI" id="CHEBI:15378"/>
        <dbReference type="ChEBI" id="CHEBI:15687"/>
        <dbReference type="ChEBI" id="CHEBI:16583"/>
        <dbReference type="ChEBI" id="CHEBI:57540"/>
        <dbReference type="ChEBI" id="CHEBI:57945"/>
        <dbReference type="EC" id="1.1.1.304"/>
    </reaction>
</comment>
<reference evidence="10" key="1">
    <citation type="submission" date="2016-05" db="EMBL/GenBank/DDBJ databases">
        <authorList>
            <person name="Behera P."/>
            <person name="Vaishampayan P."/>
            <person name="Singh N."/>
            <person name="Raina V."/>
            <person name="Suar M."/>
            <person name="Pattnaik A."/>
            <person name="Rastogi G."/>
        </authorList>
    </citation>
    <scope>NUCLEOTIDE SEQUENCE [LARGE SCALE GENOMIC DNA]</scope>
    <source>
        <strain evidence="10">MP23</strain>
    </source>
</reference>
<name>A0A1B7L8V8_9ENTR</name>
<dbReference type="GO" id="GO:0052588">
    <property type="term" value="F:diacetyl reductase ((S)-acetoin forming) (NAD+) activity"/>
    <property type="evidence" value="ECO:0007669"/>
    <property type="project" value="UniProtKB-EC"/>
</dbReference>
<feature type="binding site" evidence="7">
    <location>
        <begin position="17"/>
        <end position="19"/>
    </location>
    <ligand>
        <name>NAD(+)</name>
        <dbReference type="ChEBI" id="CHEBI:57540"/>
    </ligand>
</feature>
<dbReference type="NCBIfam" id="TIGR02415">
    <property type="entry name" value="23BDH"/>
    <property type="match status" value="1"/>
</dbReference>
<evidence type="ECO:0000256" key="5">
    <source>
        <dbReference type="ARBA" id="ARBA00047315"/>
    </source>
</evidence>
<feature type="binding site" evidence="7">
    <location>
        <position position="161"/>
    </location>
    <ligand>
        <name>NAD(+)</name>
        <dbReference type="ChEBI" id="CHEBI:57540"/>
    </ligand>
</feature>
<dbReference type="FunFam" id="3.40.50.720:FF:000084">
    <property type="entry name" value="Short-chain dehydrogenase reductase"/>
    <property type="match status" value="1"/>
</dbReference>
<comment type="caution">
    <text evidence="9">The sequence shown here is derived from an EMBL/GenBank/DDBJ whole genome shotgun (WGS) entry which is preliminary data.</text>
</comment>
<keyword evidence="3" id="KW-0560">Oxidoreductase</keyword>
<evidence type="ECO:0000256" key="4">
    <source>
        <dbReference type="ARBA" id="ARBA00023027"/>
    </source>
</evidence>
<dbReference type="PRINTS" id="PR00080">
    <property type="entry name" value="SDRFAMILY"/>
</dbReference>
<dbReference type="AlphaFoldDB" id="A0A1B7L8V8"/>
<dbReference type="RefSeq" id="WP_064594428.1">
    <property type="nucleotide sequence ID" value="NZ_CP134782.1"/>
</dbReference>
<evidence type="ECO:0000256" key="8">
    <source>
        <dbReference type="RuleBase" id="RU000363"/>
    </source>
</evidence>
<dbReference type="PROSITE" id="PS00061">
    <property type="entry name" value="ADH_SHORT"/>
    <property type="match status" value="1"/>
</dbReference>